<sequence>MEIAQPKFEIIGLVGGQVAARIKSIRTFELDPGLERVGHVLVRSLCAPSTVYQEDGDDAQTLFSPFRSLLTEHTV</sequence>
<dbReference type="AlphaFoldDB" id="A0A1G9DK36"/>
<reference evidence="2" key="1">
    <citation type="submission" date="2016-10" db="EMBL/GenBank/DDBJ databases">
        <authorList>
            <person name="Varghese N."/>
            <person name="Submissions S."/>
        </authorList>
    </citation>
    <scope>NUCLEOTIDE SEQUENCE [LARGE SCALE GENOMIC DNA]</scope>
    <source>
        <strain evidence="2">CGMCC 1.11022</strain>
    </source>
</reference>
<gene>
    <name evidence="1" type="ORF">SAMN05428953_11840</name>
</gene>
<organism evidence="1 2">
    <name type="scientific">Mesorhizobium muleiense</name>
    <dbReference type="NCBI Taxonomy" id="1004279"/>
    <lineage>
        <taxon>Bacteria</taxon>
        <taxon>Pseudomonadati</taxon>
        <taxon>Pseudomonadota</taxon>
        <taxon>Alphaproteobacteria</taxon>
        <taxon>Hyphomicrobiales</taxon>
        <taxon>Phyllobacteriaceae</taxon>
        <taxon>Mesorhizobium</taxon>
    </lineage>
</organism>
<evidence type="ECO:0000313" key="2">
    <source>
        <dbReference type="Proteomes" id="UP000198894"/>
    </source>
</evidence>
<evidence type="ECO:0000313" key="1">
    <source>
        <dbReference type="EMBL" id="SDK64204.1"/>
    </source>
</evidence>
<dbReference type="Proteomes" id="UP000198894">
    <property type="component" value="Unassembled WGS sequence"/>
</dbReference>
<keyword evidence="2" id="KW-1185">Reference proteome</keyword>
<name>A0A1G9DK36_9HYPH</name>
<protein>
    <submittedName>
        <fullName evidence="1">Uncharacterized protein</fullName>
    </submittedName>
</protein>
<accession>A0A1G9DK36</accession>
<dbReference type="EMBL" id="FNEE01000018">
    <property type="protein sequence ID" value="SDK64204.1"/>
    <property type="molecule type" value="Genomic_DNA"/>
</dbReference>
<proteinExistence type="predicted"/>